<dbReference type="PROSITE" id="PS50859">
    <property type="entry name" value="LONGIN"/>
    <property type="match status" value="1"/>
</dbReference>
<reference evidence="5" key="1">
    <citation type="submission" date="2022-12" db="EMBL/GenBank/DDBJ databases">
        <title>Draft genome assemblies for two species of Escallonia (Escalloniales).</title>
        <authorList>
            <person name="Chanderbali A."/>
            <person name="Dervinis C."/>
            <person name="Anghel I."/>
            <person name="Soltis D."/>
            <person name="Soltis P."/>
            <person name="Zapata F."/>
        </authorList>
    </citation>
    <scope>NUCLEOTIDE SEQUENCE</scope>
    <source>
        <strain evidence="5">UCBG64.0493</strain>
        <tissue evidence="5">Leaf</tissue>
    </source>
</reference>
<dbReference type="PANTHER" id="PTHR21136:SF72">
    <property type="entry name" value="VESICLE-ASSOCIATED MEMBRANE PROTEIN 724"/>
    <property type="match status" value="1"/>
</dbReference>
<proteinExistence type="inferred from homology"/>
<evidence type="ECO:0000256" key="2">
    <source>
        <dbReference type="ARBA" id="ARBA00023136"/>
    </source>
</evidence>
<keyword evidence="6" id="KW-1185">Reference proteome</keyword>
<accession>A0AA89APT4</accession>
<dbReference type="InterPro" id="IPR051097">
    <property type="entry name" value="Synaptobrevin-like_transport"/>
</dbReference>
<dbReference type="SUPFAM" id="SSF64356">
    <property type="entry name" value="SNARE-like"/>
    <property type="match status" value="1"/>
</dbReference>
<sequence length="111" mass="12593">MGQDSFVYGFVARGTVALAEYSQFTGNLPAIAEQCLQRLPSGNNRFTYEYDQHSFNFLVDDGYDRSKFKEYDLVIERGANVNALSDKVENLRDEISGIEQSFGGKYIRESL</sequence>
<evidence type="ECO:0000256" key="1">
    <source>
        <dbReference type="ARBA" id="ARBA00008025"/>
    </source>
</evidence>
<protein>
    <recommendedName>
        <fullName evidence="4">Longin domain-containing protein</fullName>
    </recommendedName>
</protein>
<dbReference type="GO" id="GO:0012505">
    <property type="term" value="C:endomembrane system"/>
    <property type="evidence" value="ECO:0007669"/>
    <property type="project" value="UniProtKB-SubCell"/>
</dbReference>
<feature type="domain" description="Longin" evidence="4">
    <location>
        <begin position="10"/>
        <end position="63"/>
    </location>
</feature>
<dbReference type="Gene3D" id="3.30.450.50">
    <property type="entry name" value="Longin domain"/>
    <property type="match status" value="1"/>
</dbReference>
<dbReference type="PANTHER" id="PTHR21136">
    <property type="entry name" value="SNARE PROTEINS"/>
    <property type="match status" value="1"/>
</dbReference>
<keyword evidence="2" id="KW-0472">Membrane</keyword>
<evidence type="ECO:0000313" key="6">
    <source>
        <dbReference type="Proteomes" id="UP001188597"/>
    </source>
</evidence>
<name>A0AA89APT4_9ASTE</name>
<dbReference type="InterPro" id="IPR010908">
    <property type="entry name" value="Longin_dom"/>
</dbReference>
<comment type="subcellular location">
    <subcellularLocation>
        <location evidence="3">Endomembrane system</location>
        <topology evidence="3">Single-pass type IV membrane protein</topology>
    </subcellularLocation>
</comment>
<gene>
    <name evidence="5" type="ORF">RJ639_012704</name>
</gene>
<comment type="similarity">
    <text evidence="1">Belongs to the synaptobrevin family.</text>
</comment>
<dbReference type="InterPro" id="IPR011012">
    <property type="entry name" value="Longin-like_dom_sf"/>
</dbReference>
<evidence type="ECO:0000313" key="5">
    <source>
        <dbReference type="EMBL" id="KAK3010485.1"/>
    </source>
</evidence>
<dbReference type="AlphaFoldDB" id="A0AA89APT4"/>
<dbReference type="Proteomes" id="UP001188597">
    <property type="component" value="Unassembled WGS sequence"/>
</dbReference>
<comment type="caution">
    <text evidence="5">The sequence shown here is derived from an EMBL/GenBank/DDBJ whole genome shotgun (WGS) entry which is preliminary data.</text>
</comment>
<evidence type="ECO:0000259" key="4">
    <source>
        <dbReference type="PROSITE" id="PS50859"/>
    </source>
</evidence>
<evidence type="ECO:0000256" key="3">
    <source>
        <dbReference type="ARBA" id="ARBA00046280"/>
    </source>
</evidence>
<organism evidence="5 6">
    <name type="scientific">Escallonia herrerae</name>
    <dbReference type="NCBI Taxonomy" id="1293975"/>
    <lineage>
        <taxon>Eukaryota</taxon>
        <taxon>Viridiplantae</taxon>
        <taxon>Streptophyta</taxon>
        <taxon>Embryophyta</taxon>
        <taxon>Tracheophyta</taxon>
        <taxon>Spermatophyta</taxon>
        <taxon>Magnoliopsida</taxon>
        <taxon>eudicotyledons</taxon>
        <taxon>Gunneridae</taxon>
        <taxon>Pentapetalae</taxon>
        <taxon>asterids</taxon>
        <taxon>campanulids</taxon>
        <taxon>Escalloniales</taxon>
        <taxon>Escalloniaceae</taxon>
        <taxon>Escallonia</taxon>
    </lineage>
</organism>
<dbReference type="EMBL" id="JAVXUP010001538">
    <property type="protein sequence ID" value="KAK3010485.1"/>
    <property type="molecule type" value="Genomic_DNA"/>
</dbReference>
<dbReference type="CDD" id="cd14824">
    <property type="entry name" value="Longin"/>
    <property type="match status" value="1"/>
</dbReference>